<dbReference type="Gene3D" id="1.10.357.50">
    <property type="match status" value="1"/>
</dbReference>
<dbReference type="InterPro" id="IPR010326">
    <property type="entry name" value="EXOC3/Sec6"/>
</dbReference>
<protein>
    <submittedName>
        <fullName evidence="4">Exocyst complex subunit</fullName>
    </submittedName>
</protein>
<keyword evidence="5" id="KW-1185">Reference proteome</keyword>
<dbReference type="Gene3D" id="1.10.357.70">
    <property type="entry name" value="Exocyst complex component Sec6, C-terminal domain"/>
    <property type="match status" value="1"/>
</dbReference>
<dbReference type="EMBL" id="KV453913">
    <property type="protein sequence ID" value="ODV78362.1"/>
    <property type="molecule type" value="Genomic_DNA"/>
</dbReference>
<dbReference type="PANTHER" id="PTHR21292:SF1">
    <property type="entry name" value="EXOCYST COMPLEX COMPONENT 3"/>
    <property type="match status" value="1"/>
</dbReference>
<dbReference type="RefSeq" id="XP_020063484.1">
    <property type="nucleotide sequence ID" value="XM_020210103.1"/>
</dbReference>
<dbReference type="AlphaFoldDB" id="A0A1E4SG28"/>
<accession>A0A1E4SG28</accession>
<dbReference type="OrthoDB" id="190098at2759"/>
<dbReference type="Pfam" id="PF06046">
    <property type="entry name" value="Sec6"/>
    <property type="match status" value="1"/>
</dbReference>
<keyword evidence="2" id="KW-0813">Transport</keyword>
<dbReference type="GO" id="GO:0051601">
    <property type="term" value="P:exocyst localization"/>
    <property type="evidence" value="ECO:0007669"/>
    <property type="project" value="TreeGrafter"/>
</dbReference>
<organism evidence="4 5">
    <name type="scientific">Suhomyces tanzawaensis NRRL Y-17324</name>
    <dbReference type="NCBI Taxonomy" id="984487"/>
    <lineage>
        <taxon>Eukaryota</taxon>
        <taxon>Fungi</taxon>
        <taxon>Dikarya</taxon>
        <taxon>Ascomycota</taxon>
        <taxon>Saccharomycotina</taxon>
        <taxon>Pichiomycetes</taxon>
        <taxon>Debaryomycetaceae</taxon>
        <taxon>Suhomyces</taxon>
    </lineage>
</organism>
<dbReference type="GO" id="GO:0006887">
    <property type="term" value="P:exocytosis"/>
    <property type="evidence" value="ECO:0007669"/>
    <property type="project" value="UniProtKB-KW"/>
</dbReference>
<dbReference type="GO" id="GO:0000145">
    <property type="term" value="C:exocyst"/>
    <property type="evidence" value="ECO:0007669"/>
    <property type="project" value="InterPro"/>
</dbReference>
<reference evidence="5" key="1">
    <citation type="submission" date="2016-05" db="EMBL/GenBank/DDBJ databases">
        <title>Comparative genomics of biotechnologically important yeasts.</title>
        <authorList>
            <consortium name="DOE Joint Genome Institute"/>
            <person name="Riley R."/>
            <person name="Haridas S."/>
            <person name="Wolfe K.H."/>
            <person name="Lopes M.R."/>
            <person name="Hittinger C.T."/>
            <person name="Goker M."/>
            <person name="Salamov A."/>
            <person name="Wisecaver J."/>
            <person name="Long T.M."/>
            <person name="Aerts A.L."/>
            <person name="Barry K."/>
            <person name="Choi C."/>
            <person name="Clum A."/>
            <person name="Coughlan A.Y."/>
            <person name="Deshpande S."/>
            <person name="Douglass A.P."/>
            <person name="Hanson S.J."/>
            <person name="Klenk H.-P."/>
            <person name="Labutti K."/>
            <person name="Lapidus A."/>
            <person name="Lindquist E."/>
            <person name="Lipzen A."/>
            <person name="Meier-Kolthoff J.P."/>
            <person name="Ohm R.A."/>
            <person name="Otillar R.P."/>
            <person name="Pangilinan J."/>
            <person name="Peng Y."/>
            <person name="Rokas A."/>
            <person name="Rosa C.A."/>
            <person name="Scheuner C."/>
            <person name="Sibirny A.A."/>
            <person name="Slot J.C."/>
            <person name="Stielow J.B."/>
            <person name="Sun H."/>
            <person name="Kurtzman C.P."/>
            <person name="Blackwell M."/>
            <person name="Grigoriev I.V."/>
            <person name="Jeffries T.W."/>
        </authorList>
    </citation>
    <scope>NUCLEOTIDE SEQUENCE [LARGE SCALE GENOMIC DNA]</scope>
    <source>
        <strain evidence="5">NRRL Y-17324</strain>
    </source>
</reference>
<evidence type="ECO:0000313" key="5">
    <source>
        <dbReference type="Proteomes" id="UP000094285"/>
    </source>
</evidence>
<evidence type="ECO:0000256" key="3">
    <source>
        <dbReference type="ARBA" id="ARBA00022483"/>
    </source>
</evidence>
<keyword evidence="3" id="KW-0268">Exocytosis</keyword>
<sequence length="836" mass="97248">MTDIALSKIANLIKVEDDLVKVASLRQQFIKEKASIDLKLSTTTQLQIDSIMTNLSRLNNAALKLNTIKQNIGTINQVHDDSITNIKDYATIKKMTQVNQFMAQVMDLYRDISQFKTFLDRLNRMIAEETKAIQDSLVYRLNNFFTIHYLLTQARNFQDYLELDTTSISDDLQSIIQRIVNPIKKSIRLFDELLVEIITSLTESVKDGNIELIFKLVKVIEFETTEDTKFTLMESLGLNSQRDLKSINYSNFRGARRNYKKFFYDKLEESLDETFNGCIDHFAHDKMAVYDNLEWLEDELLFVNEKLNPLFPNTWEISSFIQNVYYNRLHKFTMEVIKTDPPAEDLMRILSYDSHYGKFMTQLQTASNRKSVIKKDQKSIIGEDLKNLVLEDYLKVITIKMEEWNQNLIKQETKAFHDRESPPDVYNYHQVIEDLDANDEIISLEVDTDVFVLPDFKTPLTMLKEQSDVAADSGYSKILVGVIENWSRGYNVRIENYRTIIEEEYLRYMAAYNNDKYLVTQSKLRRMFKRTPQETNIDIDNMTPDELATISKPGFIEYLTALGNTFELNTDRLQDKFLPFYKDKVHANYHDRIIKAFEDTLNPSTELISQIIRHIVEIIVNDLFPALSAVFTKSWYEDGNATTNNDSIAMATKIVETIGEYMEELRSYTSYDIYQVTFNILLDTFIASYIKFGYANVLKGDGKKIDPNATKKYKSFAEAISRDTTIFYGSLEPLLTRKDREYLFSSLSALEFMSDLATCEQPMKVIPQIWENDILNVFYYCSVDYVKGICLCRKDMDKSQVNELIPILEEIKKNHHLNVEPPTLPIGALTDFLYES</sequence>
<evidence type="ECO:0000313" key="4">
    <source>
        <dbReference type="EMBL" id="ODV78362.1"/>
    </source>
</evidence>
<evidence type="ECO:0000256" key="2">
    <source>
        <dbReference type="ARBA" id="ARBA00022448"/>
    </source>
</evidence>
<evidence type="ECO:0000256" key="1">
    <source>
        <dbReference type="ARBA" id="ARBA00009447"/>
    </source>
</evidence>
<dbReference type="STRING" id="984487.A0A1E4SG28"/>
<name>A0A1E4SG28_9ASCO</name>
<proteinExistence type="inferred from homology"/>
<dbReference type="GeneID" id="30984239"/>
<dbReference type="Proteomes" id="UP000094285">
    <property type="component" value="Unassembled WGS sequence"/>
</dbReference>
<dbReference type="GO" id="GO:0000149">
    <property type="term" value="F:SNARE binding"/>
    <property type="evidence" value="ECO:0007669"/>
    <property type="project" value="TreeGrafter"/>
</dbReference>
<dbReference type="InterPro" id="IPR042532">
    <property type="entry name" value="EXOC3/Sec6_C"/>
</dbReference>
<gene>
    <name evidence="4" type="ORF">CANTADRAFT_52626</name>
</gene>
<comment type="similarity">
    <text evidence="1">Belongs to the SEC6 family.</text>
</comment>
<dbReference type="PANTHER" id="PTHR21292">
    <property type="entry name" value="EXOCYST COMPLEX COMPONENT SEC6-RELATED"/>
    <property type="match status" value="1"/>
</dbReference>